<dbReference type="EMBL" id="AP026830">
    <property type="protein sequence ID" value="BDR93230.1"/>
    <property type="molecule type" value="Genomic_DNA"/>
</dbReference>
<gene>
    <name evidence="1" type="ORF">Vsou_23230</name>
</gene>
<protein>
    <submittedName>
        <fullName evidence="1">Uncharacterized protein</fullName>
    </submittedName>
</protein>
<proteinExistence type="predicted"/>
<evidence type="ECO:0000313" key="2">
    <source>
        <dbReference type="Proteomes" id="UP001060771"/>
    </source>
</evidence>
<dbReference type="RefSeq" id="WP_229709817.1">
    <property type="nucleotide sequence ID" value="NZ_AP026830.1"/>
</dbReference>
<evidence type="ECO:0000313" key="1">
    <source>
        <dbReference type="EMBL" id="BDR93230.1"/>
    </source>
</evidence>
<reference evidence="2" key="1">
    <citation type="submission" date="2022-09" db="EMBL/GenBank/DDBJ databases">
        <title>Complete genome sequence of Vulcanisaeta souniana.</title>
        <authorList>
            <person name="Kato S."/>
            <person name="Itoh T."/>
            <person name="Ohkuma M."/>
        </authorList>
    </citation>
    <scope>NUCLEOTIDE SEQUENCE [LARGE SCALE GENOMIC DNA]</scope>
    <source>
        <strain evidence="2">JCM 11219</strain>
    </source>
</reference>
<dbReference type="Proteomes" id="UP001060771">
    <property type="component" value="Chromosome"/>
</dbReference>
<sequence>MDRETYERLKSTISKLGLDVEVTGNIAIVKDKSWNHMRRLMNTARELGINVNED</sequence>
<accession>A0ABM8BQ96</accession>
<organism evidence="1 2">
    <name type="scientific">Vulcanisaeta souniana JCM 11219</name>
    <dbReference type="NCBI Taxonomy" id="1293586"/>
    <lineage>
        <taxon>Archaea</taxon>
        <taxon>Thermoproteota</taxon>
        <taxon>Thermoprotei</taxon>
        <taxon>Thermoproteales</taxon>
        <taxon>Thermoproteaceae</taxon>
        <taxon>Vulcanisaeta</taxon>
    </lineage>
</organism>
<keyword evidence="2" id="KW-1185">Reference proteome</keyword>
<dbReference type="GeneID" id="76207865"/>
<name>A0ABM8BQ96_9CREN</name>